<dbReference type="PROSITE" id="PS51635">
    <property type="entry name" value="PNPLA"/>
    <property type="match status" value="1"/>
</dbReference>
<dbReference type="PANTHER" id="PTHR14226">
    <property type="entry name" value="NEUROPATHY TARGET ESTERASE/SWISS CHEESE D.MELANOGASTER"/>
    <property type="match status" value="1"/>
</dbReference>
<evidence type="ECO:0000256" key="3">
    <source>
        <dbReference type="ARBA" id="ARBA00023098"/>
    </source>
</evidence>
<dbReference type="CDD" id="cd07205">
    <property type="entry name" value="Pat_PNPLA6_PNPLA7_NTE1_like"/>
    <property type="match status" value="1"/>
</dbReference>
<keyword evidence="1 4" id="KW-0378">Hydrolase</keyword>
<evidence type="ECO:0000256" key="2">
    <source>
        <dbReference type="ARBA" id="ARBA00022963"/>
    </source>
</evidence>
<feature type="active site" description="Nucleophile" evidence="4">
    <location>
        <position position="42"/>
    </location>
</feature>
<evidence type="ECO:0000313" key="7">
    <source>
        <dbReference type="Proteomes" id="UP000239532"/>
    </source>
</evidence>
<dbReference type="PANTHER" id="PTHR14226:SF78">
    <property type="entry name" value="SLR0060 PROTEIN"/>
    <property type="match status" value="1"/>
</dbReference>
<evidence type="ECO:0000313" key="6">
    <source>
        <dbReference type="EMBL" id="PRP65901.1"/>
    </source>
</evidence>
<evidence type="ECO:0000259" key="5">
    <source>
        <dbReference type="PROSITE" id="PS51635"/>
    </source>
</evidence>
<protein>
    <recommendedName>
        <fullName evidence="5">PNPLA domain-containing protein</fullName>
    </recommendedName>
</protein>
<evidence type="ECO:0000256" key="1">
    <source>
        <dbReference type="ARBA" id="ARBA00022801"/>
    </source>
</evidence>
<dbReference type="InterPro" id="IPR002641">
    <property type="entry name" value="PNPLA_dom"/>
</dbReference>
<comment type="caution">
    <text evidence="4">Lacks conserved residue(s) required for the propagation of feature annotation.</text>
</comment>
<dbReference type="InterPro" id="IPR016035">
    <property type="entry name" value="Acyl_Trfase/lysoPLipase"/>
</dbReference>
<name>A0A2S9WR11_9FLAO</name>
<accession>A0A2S9WR11</accession>
<comment type="caution">
    <text evidence="6">The sequence shown here is derived from an EMBL/GenBank/DDBJ whole genome shotgun (WGS) entry which is preliminary data.</text>
</comment>
<evidence type="ECO:0000256" key="4">
    <source>
        <dbReference type="PROSITE-ProRule" id="PRU01161"/>
    </source>
</evidence>
<sequence>MAPTQKIGITLAGGGARASAHIGVLQALNENGIFPSEVSGASAGAMIGALYCHGYSPLEILELSMQEEFVRIFKFQLLTREWNRLAMLKRLLEKHLPENSFEAMKIPLHVCVTNLNKGISEYLNQGDLSTSIIASCAIPVIFKPVVFNNATYVDGGVLNNLPVEPLLNRGMKIMGVSICPHEELETIKGIREISERVFQLNVWSNTEQRLRQCDVALEVEESFPYGIFDVKKSEELFKIGYDCAIKQMPQIIAGLS</sequence>
<feature type="short sequence motif" description="GXSXG" evidence="4">
    <location>
        <begin position="40"/>
        <end position="44"/>
    </location>
</feature>
<keyword evidence="7" id="KW-1185">Reference proteome</keyword>
<proteinExistence type="predicted"/>
<keyword evidence="3 4" id="KW-0443">Lipid metabolism</keyword>
<dbReference type="AlphaFoldDB" id="A0A2S9WR11"/>
<dbReference type="GO" id="GO:0016787">
    <property type="term" value="F:hydrolase activity"/>
    <property type="evidence" value="ECO:0007669"/>
    <property type="project" value="UniProtKB-UniRule"/>
</dbReference>
<dbReference type="RefSeq" id="WP_055412193.1">
    <property type="nucleotide sequence ID" value="NZ_MQUC01000003.1"/>
</dbReference>
<dbReference type="Pfam" id="PF01734">
    <property type="entry name" value="Patatin"/>
    <property type="match status" value="1"/>
</dbReference>
<dbReference type="EMBL" id="MQUC01000003">
    <property type="protein sequence ID" value="PRP65901.1"/>
    <property type="molecule type" value="Genomic_DNA"/>
</dbReference>
<feature type="active site" description="Proton acceptor" evidence="4">
    <location>
        <position position="154"/>
    </location>
</feature>
<feature type="short sequence motif" description="DGA/G" evidence="4">
    <location>
        <begin position="154"/>
        <end position="156"/>
    </location>
</feature>
<dbReference type="SUPFAM" id="SSF52151">
    <property type="entry name" value="FabD/lysophospholipase-like"/>
    <property type="match status" value="1"/>
</dbReference>
<dbReference type="Proteomes" id="UP000239532">
    <property type="component" value="Unassembled WGS sequence"/>
</dbReference>
<organism evidence="6 7">
    <name type="scientific">Nonlabens agnitus</name>
    <dbReference type="NCBI Taxonomy" id="870484"/>
    <lineage>
        <taxon>Bacteria</taxon>
        <taxon>Pseudomonadati</taxon>
        <taxon>Bacteroidota</taxon>
        <taxon>Flavobacteriia</taxon>
        <taxon>Flavobacteriales</taxon>
        <taxon>Flavobacteriaceae</taxon>
        <taxon>Nonlabens</taxon>
    </lineage>
</organism>
<feature type="domain" description="PNPLA" evidence="5">
    <location>
        <begin position="9"/>
        <end position="167"/>
    </location>
</feature>
<keyword evidence="2 4" id="KW-0442">Lipid degradation</keyword>
<dbReference type="InterPro" id="IPR050301">
    <property type="entry name" value="NTE"/>
</dbReference>
<dbReference type="Gene3D" id="3.40.1090.10">
    <property type="entry name" value="Cytosolic phospholipase A2 catalytic domain"/>
    <property type="match status" value="2"/>
</dbReference>
<dbReference type="GO" id="GO:0016042">
    <property type="term" value="P:lipid catabolic process"/>
    <property type="evidence" value="ECO:0007669"/>
    <property type="project" value="UniProtKB-UniRule"/>
</dbReference>
<dbReference type="OrthoDB" id="9770965at2"/>
<reference evidence="6 7" key="1">
    <citation type="submission" date="2016-11" db="EMBL/GenBank/DDBJ databases">
        <title>Trade-off between light-utilization and light-protection in marine flavobacteria.</title>
        <authorList>
            <person name="Kumagai Y."/>
        </authorList>
    </citation>
    <scope>NUCLEOTIDE SEQUENCE [LARGE SCALE GENOMIC DNA]</scope>
    <source>
        <strain evidence="6 7">JCM 17109</strain>
    </source>
</reference>
<gene>
    <name evidence="6" type="ORF">BST86_01755</name>
</gene>